<comment type="caution">
    <text evidence="1">The sequence shown here is derived from an EMBL/GenBank/DDBJ whole genome shotgun (WGS) entry which is preliminary data.</text>
</comment>
<evidence type="ECO:0000313" key="2">
    <source>
        <dbReference type="Proteomes" id="UP000602759"/>
    </source>
</evidence>
<dbReference type="EMBL" id="JACOIK010000008">
    <property type="protein sequence ID" value="MBD1433530.1"/>
    <property type="molecule type" value="Genomic_DNA"/>
</dbReference>
<dbReference type="InterPro" id="IPR035093">
    <property type="entry name" value="RelE/ParE_toxin_dom_sf"/>
</dbReference>
<gene>
    <name evidence="1" type="ORF">H8B06_11875</name>
</gene>
<proteinExistence type="predicted"/>
<evidence type="ECO:0008006" key="3">
    <source>
        <dbReference type="Google" id="ProtNLM"/>
    </source>
</evidence>
<name>A0ABR7YQD5_9SPHI</name>
<dbReference type="RefSeq" id="WP_190994498.1">
    <property type="nucleotide sequence ID" value="NZ_JACOIK010000008.1"/>
</dbReference>
<reference evidence="1 2" key="1">
    <citation type="submission" date="2020-08" db="EMBL/GenBank/DDBJ databases">
        <title>Sphingobacterium sp. DN00404 isolated from aquaculture water.</title>
        <authorList>
            <person name="Zhang M."/>
        </authorList>
    </citation>
    <scope>NUCLEOTIDE SEQUENCE [LARGE SCALE GENOMIC DNA]</scope>
    <source>
        <strain evidence="1 2">DN00404</strain>
    </source>
</reference>
<evidence type="ECO:0000313" key="1">
    <source>
        <dbReference type="EMBL" id="MBD1433530.1"/>
    </source>
</evidence>
<protein>
    <recommendedName>
        <fullName evidence="3">Type II toxin-antitoxin system RelE/ParE family toxin</fullName>
    </recommendedName>
</protein>
<organism evidence="1 2">
    <name type="scientific">Sphingobacterium micropteri</name>
    <dbReference type="NCBI Taxonomy" id="2763501"/>
    <lineage>
        <taxon>Bacteria</taxon>
        <taxon>Pseudomonadati</taxon>
        <taxon>Bacteroidota</taxon>
        <taxon>Sphingobacteriia</taxon>
        <taxon>Sphingobacteriales</taxon>
        <taxon>Sphingobacteriaceae</taxon>
        <taxon>Sphingobacterium</taxon>
    </lineage>
</organism>
<accession>A0ABR7YQD5</accession>
<dbReference type="Gene3D" id="3.30.2310.20">
    <property type="entry name" value="RelE-like"/>
    <property type="match status" value="1"/>
</dbReference>
<dbReference type="Proteomes" id="UP000602759">
    <property type="component" value="Unassembled WGS sequence"/>
</dbReference>
<sequence length="95" mass="11028">MALKIQYTETFEYTFKVLVEFIRENWGEAVVEDFVKETEKIIDLIASFPNMYKPSSFDKNVRVAQVRKLSSLLATNNLPCYISWTAVKNHFGSNL</sequence>
<keyword evidence="2" id="KW-1185">Reference proteome</keyword>